<keyword evidence="4" id="KW-0687">Ribonucleoprotein</keyword>
<feature type="region of interest" description="Disordered" evidence="5">
    <location>
        <begin position="279"/>
        <end position="306"/>
    </location>
</feature>
<evidence type="ECO:0000256" key="5">
    <source>
        <dbReference type="SAM" id="MobiDB-lite"/>
    </source>
</evidence>
<dbReference type="eggNOG" id="KOG3198">
    <property type="taxonomic scope" value="Eukaryota"/>
</dbReference>
<sequence>MNAHSTAPANPPPSAEAHNRSFNRPATRLVKHRVIHPRLQRVPDQGRAHAGVEPTKAARGADRPRRRHRRRARPGLDALREHFHRVKRMSHERARDARGDAGEGVIARASLDARAHHPTRARMTPVVHRRLARFMSTARAPMVWRHDERVVVCAPYIDAERTRAEGRKIPTEDAVARPHVVEIAHACERGLGLRCEIEEEKCYSRDFWVRGRVRVTWRDDEGNLARPELDTRGKLLKAIAAEVKKYPERNADGSPGAHAMYTTPKMMFEEYVKTVAGMAGPAPGTGKKAEKLKAAGGGSRKKKGRK</sequence>
<dbReference type="GO" id="GO:0005786">
    <property type="term" value="C:signal recognition particle, endoplasmic reticulum targeting"/>
    <property type="evidence" value="ECO:0007669"/>
    <property type="project" value="UniProtKB-KW"/>
</dbReference>
<dbReference type="Pfam" id="PF01922">
    <property type="entry name" value="SRP19"/>
    <property type="match status" value="1"/>
</dbReference>
<dbReference type="PANTHER" id="PTHR17453">
    <property type="entry name" value="SIGNAL RECOGNITION PARTICLE 19 KD PROTEIN"/>
    <property type="match status" value="1"/>
</dbReference>
<evidence type="ECO:0000313" key="6">
    <source>
        <dbReference type="EMBL" id="OUS42926.1"/>
    </source>
</evidence>
<reference evidence="6" key="1">
    <citation type="submission" date="2017-04" db="EMBL/GenBank/DDBJ databases">
        <title>Population genomics of picophytoplankton unveils novel chromosome hypervariability.</title>
        <authorList>
            <consortium name="DOE Joint Genome Institute"/>
            <person name="Blanc-Mathieu R."/>
            <person name="Krasovec M."/>
            <person name="Hebrard M."/>
            <person name="Yau S."/>
            <person name="Desgranges E."/>
            <person name="Martin J."/>
            <person name="Schackwitz W."/>
            <person name="Kuo A."/>
            <person name="Salin G."/>
            <person name="Donnadieu C."/>
            <person name="Desdevises Y."/>
            <person name="Sanchez-Ferandin S."/>
            <person name="Moreau H."/>
            <person name="Rivals E."/>
            <person name="Grigoriev I.V."/>
            <person name="Grimsley N."/>
            <person name="Eyre-Walker A."/>
            <person name="Piganeau G."/>
        </authorList>
    </citation>
    <scope>NUCLEOTIDE SEQUENCE [LARGE SCALE GENOMIC DNA]</scope>
    <source>
        <strain evidence="6">RCC 1115</strain>
    </source>
</reference>
<evidence type="ECO:0000256" key="1">
    <source>
        <dbReference type="ARBA" id="ARBA00004496"/>
    </source>
</evidence>
<evidence type="ECO:0000256" key="3">
    <source>
        <dbReference type="ARBA" id="ARBA00023135"/>
    </source>
</evidence>
<feature type="compositionally biased region" description="Basic residues" evidence="5">
    <location>
        <begin position="29"/>
        <end position="39"/>
    </location>
</feature>
<feature type="region of interest" description="Disordered" evidence="5">
    <location>
        <begin position="1"/>
        <end position="75"/>
    </location>
</feature>
<dbReference type="Gene3D" id="3.30.56.30">
    <property type="entry name" value="Signal recognition particle, SRP19-like subunit"/>
    <property type="match status" value="1"/>
</dbReference>
<dbReference type="PANTHER" id="PTHR17453:SF0">
    <property type="entry name" value="SIGNAL RECOGNITION PARTICLE 19 KDA PROTEIN"/>
    <property type="match status" value="1"/>
</dbReference>
<organism evidence="6">
    <name type="scientific">Ostreococcus tauri</name>
    <name type="common">Marine green alga</name>
    <dbReference type="NCBI Taxonomy" id="70448"/>
    <lineage>
        <taxon>Eukaryota</taxon>
        <taxon>Viridiplantae</taxon>
        <taxon>Chlorophyta</taxon>
        <taxon>Mamiellophyceae</taxon>
        <taxon>Mamiellales</taxon>
        <taxon>Bathycoccaceae</taxon>
        <taxon>Ostreococcus</taxon>
    </lineage>
</organism>
<dbReference type="GO" id="GO:0006617">
    <property type="term" value="P:SRP-dependent cotranslational protein targeting to membrane, signal sequence recognition"/>
    <property type="evidence" value="ECO:0007669"/>
    <property type="project" value="TreeGrafter"/>
</dbReference>
<dbReference type="AlphaFoldDB" id="A0A1Y5I028"/>
<name>A0A1Y5I028_OSTTA</name>
<keyword evidence="2" id="KW-0963">Cytoplasm</keyword>
<dbReference type="InterPro" id="IPR036521">
    <property type="entry name" value="SRP19-like_sf"/>
</dbReference>
<comment type="subcellular location">
    <subcellularLocation>
        <location evidence="1">Cytoplasm</location>
    </subcellularLocation>
</comment>
<dbReference type="InterPro" id="IPR002778">
    <property type="entry name" value="Signal_recog_particle_SRP19"/>
</dbReference>
<accession>A0A1Y5I028</accession>
<proteinExistence type="predicted"/>
<dbReference type="EMBL" id="KZ155838">
    <property type="protein sequence ID" value="OUS42926.1"/>
    <property type="molecule type" value="Genomic_DNA"/>
</dbReference>
<feature type="compositionally biased region" description="Basic residues" evidence="5">
    <location>
        <begin position="64"/>
        <end position="73"/>
    </location>
</feature>
<keyword evidence="3" id="KW-0733">Signal recognition particle</keyword>
<evidence type="ECO:0000256" key="2">
    <source>
        <dbReference type="ARBA" id="ARBA00022490"/>
    </source>
</evidence>
<dbReference type="SUPFAM" id="SSF69695">
    <property type="entry name" value="SRP19"/>
    <property type="match status" value="1"/>
</dbReference>
<gene>
    <name evidence="6" type="ORF">BE221DRAFT_61611</name>
</gene>
<dbReference type="Proteomes" id="UP000195557">
    <property type="component" value="Unassembled WGS sequence"/>
</dbReference>
<dbReference type="GO" id="GO:0008312">
    <property type="term" value="F:7S RNA binding"/>
    <property type="evidence" value="ECO:0007669"/>
    <property type="project" value="InterPro"/>
</dbReference>
<evidence type="ECO:0000256" key="4">
    <source>
        <dbReference type="ARBA" id="ARBA00023274"/>
    </source>
</evidence>
<protein>
    <submittedName>
        <fullName evidence="6">Signal recognition particle, subunit Srp19</fullName>
    </submittedName>
</protein>